<dbReference type="HOGENOM" id="CLU_3068447_0_0_1"/>
<reference evidence="2" key="1">
    <citation type="journal article" date="2011" name="PLoS Genet.">
        <title>Genomic analysis of the necrotrophic fungal pathogens Sclerotinia sclerotiorum and Botrytis cinerea.</title>
        <authorList>
            <person name="Amselem J."/>
            <person name="Cuomo C.A."/>
            <person name="van Kan J.A."/>
            <person name="Viaud M."/>
            <person name="Benito E.P."/>
            <person name="Couloux A."/>
            <person name="Coutinho P.M."/>
            <person name="de Vries R.P."/>
            <person name="Dyer P.S."/>
            <person name="Fillinger S."/>
            <person name="Fournier E."/>
            <person name="Gout L."/>
            <person name="Hahn M."/>
            <person name="Kohn L."/>
            <person name="Lapalu N."/>
            <person name="Plummer K.M."/>
            <person name="Pradier J.M."/>
            <person name="Quevillon E."/>
            <person name="Sharon A."/>
            <person name="Simon A."/>
            <person name="ten Have A."/>
            <person name="Tudzynski B."/>
            <person name="Tudzynski P."/>
            <person name="Wincker P."/>
            <person name="Andrew M."/>
            <person name="Anthouard V."/>
            <person name="Beever R.E."/>
            <person name="Beffa R."/>
            <person name="Benoit I."/>
            <person name="Bouzid O."/>
            <person name="Brault B."/>
            <person name="Chen Z."/>
            <person name="Choquer M."/>
            <person name="Collemare J."/>
            <person name="Cotton P."/>
            <person name="Danchin E.G."/>
            <person name="Da Silva C."/>
            <person name="Gautier A."/>
            <person name="Giraud C."/>
            <person name="Giraud T."/>
            <person name="Gonzalez C."/>
            <person name="Grossetete S."/>
            <person name="Guldener U."/>
            <person name="Henrissat B."/>
            <person name="Howlett B.J."/>
            <person name="Kodira C."/>
            <person name="Kretschmer M."/>
            <person name="Lappartient A."/>
            <person name="Leroch M."/>
            <person name="Levis C."/>
            <person name="Mauceli E."/>
            <person name="Neuveglise C."/>
            <person name="Oeser B."/>
            <person name="Pearson M."/>
            <person name="Poulain J."/>
            <person name="Poussereau N."/>
            <person name="Quesneville H."/>
            <person name="Rascle C."/>
            <person name="Schumacher J."/>
            <person name="Segurens B."/>
            <person name="Sexton A."/>
            <person name="Silva E."/>
            <person name="Sirven C."/>
            <person name="Soanes D.M."/>
            <person name="Talbot N.J."/>
            <person name="Templeton M."/>
            <person name="Yandava C."/>
            <person name="Yarden O."/>
            <person name="Zeng Q."/>
            <person name="Rollins J.A."/>
            <person name="Lebrun M.H."/>
            <person name="Dickman M."/>
        </authorList>
    </citation>
    <scope>NUCLEOTIDE SEQUENCE [LARGE SCALE GENOMIC DNA]</scope>
    <source>
        <strain evidence="2">T4</strain>
    </source>
</reference>
<protein>
    <submittedName>
        <fullName evidence="1">Uncharacterized protein</fullName>
    </submittedName>
</protein>
<dbReference type="InParanoid" id="G2YTS9"/>
<dbReference type="EMBL" id="FQ790352">
    <property type="protein sequence ID" value="CCD54839.1"/>
    <property type="molecule type" value="Genomic_DNA"/>
</dbReference>
<sequence length="53" mass="5665">MYTVEVSTTREATTGVDQLAKVVAFSAVAEGSLSWTTTPISCSSNGQLTLWIR</sequence>
<proteinExistence type="predicted"/>
<evidence type="ECO:0000313" key="1">
    <source>
        <dbReference type="EMBL" id="CCD54839.1"/>
    </source>
</evidence>
<gene>
    <name evidence="1" type="ORF">BofuT4_uP161280.1</name>
</gene>
<dbReference type="AlphaFoldDB" id="G2YTS9"/>
<accession>G2YTS9</accession>
<dbReference type="Proteomes" id="UP000008177">
    <property type="component" value="Unplaced contigs"/>
</dbReference>
<name>G2YTS9_BOTF4</name>
<evidence type="ECO:0000313" key="2">
    <source>
        <dbReference type="Proteomes" id="UP000008177"/>
    </source>
</evidence>
<organism evidence="1 2">
    <name type="scientific">Botryotinia fuckeliana (strain T4)</name>
    <name type="common">Noble rot fungus</name>
    <name type="synonym">Botrytis cinerea</name>
    <dbReference type="NCBI Taxonomy" id="999810"/>
    <lineage>
        <taxon>Eukaryota</taxon>
        <taxon>Fungi</taxon>
        <taxon>Dikarya</taxon>
        <taxon>Ascomycota</taxon>
        <taxon>Pezizomycotina</taxon>
        <taxon>Leotiomycetes</taxon>
        <taxon>Helotiales</taxon>
        <taxon>Sclerotiniaceae</taxon>
        <taxon>Botrytis</taxon>
    </lineage>
</organism>